<feature type="transmembrane region" description="Helical" evidence="10">
    <location>
        <begin position="58"/>
        <end position="81"/>
    </location>
</feature>
<protein>
    <submittedName>
        <fullName evidence="11">Cation/acetate symporter ActP</fullName>
    </submittedName>
</protein>
<organism evidence="11 12">
    <name type="scientific">Corynebacterium pseudotuberculosis (strain C231)</name>
    <dbReference type="NCBI Taxonomy" id="681645"/>
    <lineage>
        <taxon>Bacteria</taxon>
        <taxon>Bacillati</taxon>
        <taxon>Actinomycetota</taxon>
        <taxon>Actinomycetes</taxon>
        <taxon>Mycobacteriales</taxon>
        <taxon>Corynebacteriaceae</taxon>
        <taxon>Corynebacterium</taxon>
    </lineage>
</organism>
<evidence type="ECO:0000313" key="12">
    <source>
        <dbReference type="Proteomes" id="UP000000276"/>
    </source>
</evidence>
<dbReference type="eggNOG" id="COG4147">
    <property type="taxonomic scope" value="Bacteria"/>
</dbReference>
<dbReference type="InterPro" id="IPR038377">
    <property type="entry name" value="Na/Glc_symporter_sf"/>
</dbReference>
<reference evidence="11 12" key="2">
    <citation type="journal article" date="2011" name="PLoS ONE">
        <title>Evidence for reductive genome evolution and lateral acquisition of virulence functions in two Corynebacterium pseudotuberculosis strains.</title>
        <authorList>
            <person name="Ruiz J.C."/>
            <person name="D'Afonseca V."/>
            <person name="Silva A."/>
            <person name="Ali A."/>
            <person name="Pinto A.C."/>
            <person name="Santos A.R."/>
            <person name="Rocha A.A."/>
            <person name="Lopes D.O."/>
            <person name="Dorella F.A."/>
            <person name="Pacheco L.G."/>
            <person name="Costa M.P."/>
            <person name="Turk M.Z."/>
            <person name="Seyffert N."/>
            <person name="Moraes P.M."/>
            <person name="Soares S.C."/>
            <person name="Almeida S.S."/>
            <person name="Castro T.L."/>
            <person name="Abreu V.A."/>
            <person name="Trost E."/>
            <person name="Baumbach J."/>
            <person name="Tauch A."/>
            <person name="Schneider M.P."/>
            <person name="McCulloch J."/>
            <person name="Cerdeira L.T."/>
            <person name="Ramos R.T."/>
            <person name="Zerlotini A."/>
            <person name="Dominitini A."/>
            <person name="Resende D.M."/>
            <person name="Coser E.M."/>
            <person name="Oliveira L.M."/>
            <person name="Pedrosa A.L."/>
            <person name="Vieira C.U."/>
            <person name="Guimaraes C.T."/>
            <person name="Bartholomeu D.C."/>
            <person name="Oliveira D.M."/>
            <person name="Santos F.R."/>
            <person name="Rabelo E.M."/>
            <person name="Lobo F.P."/>
            <person name="Franco G.R."/>
            <person name="Costa A.F."/>
            <person name="Castro I.M."/>
            <person name="Dias S.R."/>
            <person name="Ferro J.A."/>
            <person name="Ortega J.M."/>
            <person name="Paiva L.V."/>
            <person name="Goulart L.R."/>
            <person name="Almeida J.F."/>
            <person name="Ferro M.I."/>
            <person name="Carneiro N.P."/>
            <person name="Falcao P.R."/>
            <person name="Grynberg P."/>
            <person name="Teixeira S.M."/>
            <person name="Brommonschenkel S."/>
            <person name="Oliveira S.C."/>
            <person name="Meyer R."/>
            <person name="Moore R.J."/>
            <person name="Miyoshi A."/>
            <person name="Oliveira G.C."/>
            <person name="Azevedo V."/>
        </authorList>
    </citation>
    <scope>NUCLEOTIDE SEQUENCE [LARGE SCALE GENOMIC DNA]</scope>
    <source>
        <strain evidence="11 12">C231</strain>
    </source>
</reference>
<feature type="transmembrane region" description="Helical" evidence="10">
    <location>
        <begin position="129"/>
        <end position="160"/>
    </location>
</feature>
<evidence type="ECO:0000256" key="8">
    <source>
        <dbReference type="ARBA" id="ARBA00023136"/>
    </source>
</evidence>
<feature type="transmembrane region" description="Helical" evidence="10">
    <location>
        <begin position="265"/>
        <end position="287"/>
    </location>
</feature>
<dbReference type="InterPro" id="IPR050277">
    <property type="entry name" value="Sodium:Solute_Symporter"/>
</dbReference>
<keyword evidence="6" id="KW-0769">Symport</keyword>
<dbReference type="PROSITE" id="PS50283">
    <property type="entry name" value="NA_SOLUT_SYMP_3"/>
    <property type="match status" value="1"/>
</dbReference>
<evidence type="ECO:0000313" key="11">
    <source>
        <dbReference type="EMBL" id="ADL10098.1"/>
    </source>
</evidence>
<dbReference type="Gene3D" id="1.20.1730.10">
    <property type="entry name" value="Sodium/glucose cotransporter"/>
    <property type="match status" value="1"/>
</dbReference>
<evidence type="ECO:0000256" key="6">
    <source>
        <dbReference type="ARBA" id="ARBA00022847"/>
    </source>
</evidence>
<feature type="transmembrane region" description="Helical" evidence="10">
    <location>
        <begin position="166"/>
        <end position="185"/>
    </location>
</feature>
<feature type="transmembrane region" description="Helical" evidence="10">
    <location>
        <begin position="401"/>
        <end position="421"/>
    </location>
</feature>
<gene>
    <name evidence="11" type="primary">actP</name>
    <name evidence="11" type="ORF">CPC231_03085</name>
</gene>
<dbReference type="PANTHER" id="PTHR48086">
    <property type="entry name" value="SODIUM/PROLINE SYMPORTER-RELATED"/>
    <property type="match status" value="1"/>
</dbReference>
<dbReference type="GO" id="GO:0015293">
    <property type="term" value="F:symporter activity"/>
    <property type="evidence" value="ECO:0007669"/>
    <property type="project" value="UniProtKB-KW"/>
</dbReference>
<feature type="transmembrane region" description="Helical" evidence="10">
    <location>
        <begin position="197"/>
        <end position="217"/>
    </location>
</feature>
<dbReference type="OrthoDB" id="9764416at2"/>
<dbReference type="Pfam" id="PF00474">
    <property type="entry name" value="SSF"/>
    <property type="match status" value="1"/>
</dbReference>
<proteinExistence type="inferred from homology"/>
<keyword evidence="7 10" id="KW-1133">Transmembrane helix</keyword>
<feature type="transmembrane region" description="Helical" evidence="10">
    <location>
        <begin position="492"/>
        <end position="514"/>
    </location>
</feature>
<name>D9Q972_CORP2</name>
<dbReference type="CDD" id="cd11480">
    <property type="entry name" value="SLC5sbd_u4"/>
    <property type="match status" value="1"/>
</dbReference>
<dbReference type="GO" id="GO:0015123">
    <property type="term" value="F:acetate transmembrane transporter activity"/>
    <property type="evidence" value="ECO:0007669"/>
    <property type="project" value="TreeGrafter"/>
</dbReference>
<feature type="transmembrane region" description="Helical" evidence="10">
    <location>
        <begin position="16"/>
        <end position="37"/>
    </location>
</feature>
<evidence type="ECO:0000256" key="7">
    <source>
        <dbReference type="ARBA" id="ARBA00022989"/>
    </source>
</evidence>
<sequence length="547" mass="56754">MTTSYVAAESSAGNPVLNIVVFVAFIVITMAVVLRAGKTTKEASDFYTGGGTFSGKQNGLAIAGDYLSAASFLGIVGAIALSGYDGFLYSIGFFVAWLVALLLVAEPLRNVGRFTMADVLSFRLKQKPVRVAAAFGTLFVSLFYLIAQMAGAGALVSVLLDLHSKAAQSIVVAVVGVIMIVYVLIGGMKGTTYVQMIKAVLLVGGVTIMTVLVFVMVKGGFSNLFDQAVSTHAASDYLAKKGYDASQILEPGLKYGATATSKLDFLSLGIALVLGTAGLPHVLMRFYTVPTATEARRSVTWAIVLIGAFYLMTLVLGFGAAALVGPDRIMSAPGTANAAAPLLALELAGPVFMALISAVAFATVLAVVAGLAITASASVAHDIYDAVLRNGQSTEEEQVRVSRITVIVIGVAAIALGILAMQQNVAFLVSLAFAIAASANLPTILYSLYWKKFNTTGAIASIYTGLGAALLLIVFSPAVSGSPTSMIPGVDFAWFPLTSPGIVSIPLAFLAGYIGTLVGKPDNFDDLQAEMEVRSLTGVGVEAPVDH</sequence>
<reference evidence="11 12" key="1">
    <citation type="journal article" date="2011" name="J. Bacteriol.">
        <title>Complete genome sequence of Corynebacterium pseudotuberculosis I19, a strain isolated from a cow in Israel with bovine mastitis.</title>
        <authorList>
            <consortium name="Consortium: Rede Paraense de Genomica e Proteomica (RPGP)"/>
            <person name="Silva A."/>
            <person name="Schneider M.P."/>
            <person name="Cerdeira L."/>
            <person name="Barbosa M.S."/>
            <person name="Ramos R.T."/>
            <person name="Carneiro A.R."/>
            <person name="Santos R."/>
            <person name="Lima M."/>
            <person name="D'Afonseca V."/>
            <person name="Almeida S.S."/>
            <person name="Santos A.R."/>
            <person name="Soares S.C."/>
            <person name="Pinto A.C."/>
            <person name="Ali A."/>
            <person name="Dorella F.A."/>
            <person name="Rocha F."/>
            <person name="de Abreu V.A."/>
            <person name="Trost E."/>
            <person name="Tauch A."/>
            <person name="Shpigel N."/>
            <person name="Miyoshi A."/>
            <person name="Azevedo V."/>
        </authorList>
    </citation>
    <scope>NUCLEOTIDE SEQUENCE [LARGE SCALE GENOMIC DNA]</scope>
    <source>
        <strain evidence="11 12">C231</strain>
    </source>
</reference>
<dbReference type="HOGENOM" id="CLU_018808_8_3_11"/>
<evidence type="ECO:0000256" key="3">
    <source>
        <dbReference type="ARBA" id="ARBA00022448"/>
    </source>
</evidence>
<dbReference type="STRING" id="681645.CpC231_0613"/>
<keyword evidence="3" id="KW-0813">Transport</keyword>
<evidence type="ECO:0000256" key="2">
    <source>
        <dbReference type="ARBA" id="ARBA00006434"/>
    </source>
</evidence>
<evidence type="ECO:0000256" key="5">
    <source>
        <dbReference type="ARBA" id="ARBA00022692"/>
    </source>
</evidence>
<dbReference type="PATRIC" id="fig|681645.3.peg.642"/>
<feature type="transmembrane region" description="Helical" evidence="10">
    <location>
        <begin position="351"/>
        <end position="380"/>
    </location>
</feature>
<dbReference type="EMBL" id="CP001829">
    <property type="protein sequence ID" value="ADL10098.1"/>
    <property type="molecule type" value="Genomic_DNA"/>
</dbReference>
<feature type="transmembrane region" description="Helical" evidence="10">
    <location>
        <begin position="87"/>
        <end position="108"/>
    </location>
</feature>
<comment type="similarity">
    <text evidence="2 9">Belongs to the sodium:solute symporter (SSF) (TC 2.A.21) family.</text>
</comment>
<dbReference type="RefSeq" id="WP_013241471.1">
    <property type="nucleotide sequence ID" value="NC_017301.2"/>
</dbReference>
<evidence type="ECO:0000256" key="1">
    <source>
        <dbReference type="ARBA" id="ARBA00004651"/>
    </source>
</evidence>
<keyword evidence="5 10" id="KW-0812">Transmembrane</keyword>
<dbReference type="GeneID" id="93975030"/>
<evidence type="ECO:0000256" key="4">
    <source>
        <dbReference type="ARBA" id="ARBA00022475"/>
    </source>
</evidence>
<dbReference type="AlphaFoldDB" id="D9Q972"/>
<dbReference type="InterPro" id="IPR001734">
    <property type="entry name" value="Na/solute_symporter"/>
</dbReference>
<dbReference type="Proteomes" id="UP000000276">
    <property type="component" value="Chromosome"/>
</dbReference>
<comment type="subcellular location">
    <subcellularLocation>
        <location evidence="1">Cell membrane</location>
        <topology evidence="1">Multi-pass membrane protein</topology>
    </subcellularLocation>
</comment>
<keyword evidence="4" id="KW-1003">Cell membrane</keyword>
<keyword evidence="12" id="KW-1185">Reference proteome</keyword>
<evidence type="ECO:0000256" key="10">
    <source>
        <dbReference type="SAM" id="Phobius"/>
    </source>
</evidence>
<dbReference type="GO" id="GO:0005886">
    <property type="term" value="C:plasma membrane"/>
    <property type="evidence" value="ECO:0007669"/>
    <property type="project" value="UniProtKB-SubCell"/>
</dbReference>
<dbReference type="KEGG" id="cpq:CPC231_03085"/>
<feature type="transmembrane region" description="Helical" evidence="10">
    <location>
        <begin position="299"/>
        <end position="324"/>
    </location>
</feature>
<accession>D9Q972</accession>
<feature type="transmembrane region" description="Helical" evidence="10">
    <location>
        <begin position="460"/>
        <end position="480"/>
    </location>
</feature>
<dbReference type="GO" id="GO:0006847">
    <property type="term" value="P:plasma membrane acetate transport"/>
    <property type="evidence" value="ECO:0007669"/>
    <property type="project" value="TreeGrafter"/>
</dbReference>
<evidence type="ECO:0000256" key="9">
    <source>
        <dbReference type="RuleBase" id="RU362091"/>
    </source>
</evidence>
<dbReference type="PANTHER" id="PTHR48086:SF6">
    <property type="entry name" value="CATION_ACETATE SYMPORTER ACTP"/>
    <property type="match status" value="1"/>
</dbReference>
<keyword evidence="8 10" id="KW-0472">Membrane</keyword>
<feature type="transmembrane region" description="Helical" evidence="10">
    <location>
        <begin position="427"/>
        <end position="448"/>
    </location>
</feature>